<dbReference type="Gene3D" id="2.30.30.40">
    <property type="entry name" value="SH3 Domains"/>
    <property type="match status" value="4"/>
</dbReference>
<feature type="chain" id="PRO_5005652970" evidence="5">
    <location>
        <begin position="29"/>
        <end position="449"/>
    </location>
</feature>
<evidence type="ECO:0000259" key="6">
    <source>
        <dbReference type="PROSITE" id="PS51781"/>
    </source>
</evidence>
<evidence type="ECO:0000256" key="3">
    <source>
        <dbReference type="ARBA" id="ARBA00022801"/>
    </source>
</evidence>
<dbReference type="GO" id="GO:0008234">
    <property type="term" value="F:cysteine-type peptidase activity"/>
    <property type="evidence" value="ECO:0007669"/>
    <property type="project" value="UniProtKB-KW"/>
</dbReference>
<keyword evidence="4" id="KW-0788">Thiol protease</keyword>
<dbReference type="AlphaFoldDB" id="A0A0M3DLN5"/>
<feature type="domain" description="SH3b" evidence="6">
    <location>
        <begin position="108"/>
        <end position="170"/>
    </location>
</feature>
<dbReference type="PANTHER" id="PTHR34408">
    <property type="entry name" value="FAMILY PROTEIN, PUTATIVE-RELATED"/>
    <property type="match status" value="1"/>
</dbReference>
<dbReference type="EMBL" id="LBBT01000073">
    <property type="protein sequence ID" value="KKY02364.1"/>
    <property type="molecule type" value="Genomic_DNA"/>
</dbReference>
<evidence type="ECO:0000313" key="8">
    <source>
        <dbReference type="EMBL" id="KKY02364.1"/>
    </source>
</evidence>
<reference evidence="8 9" key="1">
    <citation type="submission" date="2015-04" db="EMBL/GenBank/DDBJ databases">
        <title>Microcin producing Clostridium sp. JC272T.</title>
        <authorList>
            <person name="Jyothsna T."/>
            <person name="Sasikala C."/>
            <person name="Ramana C."/>
        </authorList>
    </citation>
    <scope>NUCLEOTIDE SEQUENCE [LARGE SCALE GENOMIC DNA]</scope>
    <source>
        <strain evidence="8 9">JC272</strain>
    </source>
</reference>
<dbReference type="InterPro" id="IPR000064">
    <property type="entry name" value="NLP_P60_dom"/>
</dbReference>
<dbReference type="InterPro" id="IPR052354">
    <property type="entry name" value="Cell_Wall_Dynamics_Protein"/>
</dbReference>
<comment type="caution">
    <text evidence="8">The sequence shown here is derived from an EMBL/GenBank/DDBJ whole genome shotgun (WGS) entry which is preliminary data.</text>
</comment>
<comment type="similarity">
    <text evidence="1">Belongs to the peptidase C40 family.</text>
</comment>
<dbReference type="PATRIC" id="fig|1629550.3.peg.3408"/>
<sequence length="449" mass="47691">MNLKKKSMIAGLISAAIIIPASTGVSFANTNEQTKSVDYRTIKGNSVNFRQGPGTNYSSIGKLNTGDKVEYIETVGSWTKIKYNGTEGFVHGDYVSGSTGNEEDNTVKGNKQVTGNSVNFRKGPGTSYSVIKTLSKGTQVGVISESNGWSKISYNGTVGYISSQYLGDITSGGGQEDNTVKENKQVTGSSVNFRKGAGTNYSVITALSKGTQVGVISESNGWSKISYNGTIGYISSQYLGDINSGGGQEDNTVKENKQVTASSLNLRKGPGTNYSVIRSLSRGTQVGVISENNGWSKINYNGTIGYVSSQYLGTVDSGGGENPGQSSSADKVINIAKQQLGKKYVWGAEGPNTFDCSGFTLYSFKNGAGKSLPRVSKEQSKYGTSVSKSNLQKGDLVFFDTDGDGVVNHVGIYIGNNEFIHASSGTGKVVISQFNSYYNSKFTNARRVL</sequence>
<feature type="domain" description="SH3b" evidence="6">
    <location>
        <begin position="37"/>
        <end position="99"/>
    </location>
</feature>
<evidence type="ECO:0000256" key="1">
    <source>
        <dbReference type="ARBA" id="ARBA00007074"/>
    </source>
</evidence>
<keyword evidence="3" id="KW-0378">Hydrolase</keyword>
<dbReference type="PROSITE" id="PS51781">
    <property type="entry name" value="SH3B"/>
    <property type="match status" value="4"/>
</dbReference>
<gene>
    <name evidence="8" type="ORF">VN21_03560</name>
</gene>
<dbReference type="PROSITE" id="PS51935">
    <property type="entry name" value="NLPC_P60"/>
    <property type="match status" value="1"/>
</dbReference>
<dbReference type="Pfam" id="PF00877">
    <property type="entry name" value="NLPC_P60"/>
    <property type="match status" value="1"/>
</dbReference>
<name>A0A0M3DLN5_9FIRM</name>
<dbReference type="OrthoDB" id="9808890at2"/>
<dbReference type="GO" id="GO:0006508">
    <property type="term" value="P:proteolysis"/>
    <property type="evidence" value="ECO:0007669"/>
    <property type="project" value="UniProtKB-KW"/>
</dbReference>
<keyword evidence="5" id="KW-0732">Signal</keyword>
<feature type="domain" description="SH3b" evidence="6">
    <location>
        <begin position="181"/>
        <end position="243"/>
    </location>
</feature>
<dbReference type="RefSeq" id="WP_046822079.1">
    <property type="nucleotide sequence ID" value="NZ_LBBT01000073.1"/>
</dbReference>
<dbReference type="InterPro" id="IPR038765">
    <property type="entry name" value="Papain-like_cys_pep_sf"/>
</dbReference>
<protein>
    <submittedName>
        <fullName evidence="8">Uncharacterized protein</fullName>
    </submittedName>
</protein>
<keyword evidence="2" id="KW-0645">Protease</keyword>
<proteinExistence type="inferred from homology"/>
<dbReference type="InterPro" id="IPR003646">
    <property type="entry name" value="SH3-like_bac-type"/>
</dbReference>
<dbReference type="PANTHER" id="PTHR34408:SF1">
    <property type="entry name" value="GLYCOSYL HYDROLASE FAMILY 19 DOMAIN-CONTAINING PROTEIN HI_1415"/>
    <property type="match status" value="1"/>
</dbReference>
<accession>A0A0M3DLN5</accession>
<evidence type="ECO:0000256" key="5">
    <source>
        <dbReference type="SAM" id="SignalP"/>
    </source>
</evidence>
<keyword evidence="9" id="KW-1185">Reference proteome</keyword>
<dbReference type="Proteomes" id="UP000034407">
    <property type="component" value="Unassembled WGS sequence"/>
</dbReference>
<evidence type="ECO:0000313" key="9">
    <source>
        <dbReference type="Proteomes" id="UP000034407"/>
    </source>
</evidence>
<dbReference type="SMART" id="SM00287">
    <property type="entry name" value="SH3b"/>
    <property type="match status" value="4"/>
</dbReference>
<feature type="domain" description="NlpC/P60" evidence="7">
    <location>
        <begin position="326"/>
        <end position="449"/>
    </location>
</feature>
<dbReference type="Gene3D" id="3.90.1720.10">
    <property type="entry name" value="endopeptidase domain like (from Nostoc punctiforme)"/>
    <property type="match status" value="1"/>
</dbReference>
<organism evidence="8 9">
    <name type="scientific">Paraclostridium benzoelyticum</name>
    <dbReference type="NCBI Taxonomy" id="1629550"/>
    <lineage>
        <taxon>Bacteria</taxon>
        <taxon>Bacillati</taxon>
        <taxon>Bacillota</taxon>
        <taxon>Clostridia</taxon>
        <taxon>Peptostreptococcales</taxon>
        <taxon>Peptostreptococcaceae</taxon>
        <taxon>Paraclostridium</taxon>
    </lineage>
</organism>
<dbReference type="SUPFAM" id="SSF54001">
    <property type="entry name" value="Cysteine proteinases"/>
    <property type="match status" value="1"/>
</dbReference>
<evidence type="ECO:0000256" key="4">
    <source>
        <dbReference type="ARBA" id="ARBA00022807"/>
    </source>
</evidence>
<evidence type="ECO:0000256" key="2">
    <source>
        <dbReference type="ARBA" id="ARBA00022670"/>
    </source>
</evidence>
<evidence type="ECO:0000259" key="7">
    <source>
        <dbReference type="PROSITE" id="PS51935"/>
    </source>
</evidence>
<feature type="signal peptide" evidence="5">
    <location>
        <begin position="1"/>
        <end position="28"/>
    </location>
</feature>
<dbReference type="Pfam" id="PF08239">
    <property type="entry name" value="SH3_3"/>
    <property type="match status" value="4"/>
</dbReference>
<feature type="domain" description="SH3b" evidence="6">
    <location>
        <begin position="254"/>
        <end position="316"/>
    </location>
</feature>